<feature type="binding site" evidence="9">
    <location>
        <position position="130"/>
    </location>
    <ligand>
        <name>NADPH</name>
        <dbReference type="ChEBI" id="CHEBI:57783"/>
    </ligand>
</feature>
<keyword evidence="14" id="KW-1185">Reference proteome</keyword>
<dbReference type="STRING" id="391936.S7S_12070"/>
<feature type="binding site" evidence="9">
    <location>
        <position position="155"/>
    </location>
    <ligand>
        <name>1-deoxy-D-xylulose 5-phosphate</name>
        <dbReference type="ChEBI" id="CHEBI:57792"/>
    </ligand>
</feature>
<evidence type="ECO:0000313" key="14">
    <source>
        <dbReference type="Proteomes" id="UP000006764"/>
    </source>
</evidence>
<accession>A0A0B4XNX7</accession>
<evidence type="ECO:0000259" key="12">
    <source>
        <dbReference type="Pfam" id="PF13288"/>
    </source>
</evidence>
<dbReference type="Pfam" id="PF08436">
    <property type="entry name" value="DXP_redisom_C"/>
    <property type="match status" value="1"/>
</dbReference>
<feature type="binding site" evidence="9">
    <location>
        <position position="16"/>
    </location>
    <ligand>
        <name>NADPH</name>
        <dbReference type="ChEBI" id="CHEBI:57783"/>
    </ligand>
</feature>
<keyword evidence="6 9" id="KW-0464">Manganese</keyword>
<evidence type="ECO:0000259" key="10">
    <source>
        <dbReference type="Pfam" id="PF02670"/>
    </source>
</evidence>
<feature type="binding site" evidence="9">
    <location>
        <position position="228"/>
    </location>
    <ligand>
        <name>1-deoxy-D-xylulose 5-phosphate</name>
        <dbReference type="ChEBI" id="CHEBI:57792"/>
    </ligand>
</feature>
<feature type="binding site" evidence="9">
    <location>
        <position position="222"/>
    </location>
    <ligand>
        <name>1-deoxy-D-xylulose 5-phosphate</name>
        <dbReference type="ChEBI" id="CHEBI:57792"/>
    </ligand>
</feature>
<keyword evidence="4 9" id="KW-0521">NADP</keyword>
<dbReference type="InterPro" id="IPR036169">
    <property type="entry name" value="DXPR_C_sf"/>
</dbReference>
<dbReference type="KEGG" id="apac:S7S_12070"/>
<dbReference type="NCBIfam" id="NF003938">
    <property type="entry name" value="PRK05447.1-1"/>
    <property type="match status" value="1"/>
</dbReference>
<feature type="binding site" evidence="9">
    <location>
        <position position="128"/>
    </location>
    <ligand>
        <name>NADPH</name>
        <dbReference type="ChEBI" id="CHEBI:57783"/>
    </ligand>
</feature>
<dbReference type="PANTHER" id="PTHR30525">
    <property type="entry name" value="1-DEOXY-D-XYLULOSE 5-PHOSPHATE REDUCTOISOMERASE"/>
    <property type="match status" value="1"/>
</dbReference>
<keyword evidence="3 9" id="KW-0479">Metal-binding</keyword>
<evidence type="ECO:0000256" key="6">
    <source>
        <dbReference type="ARBA" id="ARBA00023211"/>
    </source>
</evidence>
<evidence type="ECO:0000256" key="3">
    <source>
        <dbReference type="ARBA" id="ARBA00022723"/>
    </source>
</evidence>
<dbReference type="GO" id="GO:0070402">
    <property type="term" value="F:NADPH binding"/>
    <property type="evidence" value="ECO:0007669"/>
    <property type="project" value="InterPro"/>
</dbReference>
<feature type="binding site" evidence="9">
    <location>
        <position position="129"/>
    </location>
    <ligand>
        <name>1-deoxy-D-xylulose 5-phosphate</name>
        <dbReference type="ChEBI" id="CHEBI:57792"/>
    </ligand>
</feature>
<gene>
    <name evidence="9" type="primary">dxr</name>
    <name evidence="13" type="ORF">S7S_12070</name>
</gene>
<dbReference type="PIRSF" id="PIRSF006205">
    <property type="entry name" value="Dxp_reductismrs"/>
    <property type="match status" value="1"/>
</dbReference>
<dbReference type="Pfam" id="PF02670">
    <property type="entry name" value="DXP_reductoisom"/>
    <property type="match status" value="1"/>
</dbReference>
<feature type="domain" description="DXP reductoisomerase C-terminal" evidence="12">
    <location>
        <begin position="271"/>
        <end position="387"/>
    </location>
</feature>
<proteinExistence type="inferred from homology"/>
<feature type="binding site" evidence="9">
    <location>
        <position position="209"/>
    </location>
    <ligand>
        <name>1-deoxy-D-xylulose 5-phosphate</name>
        <dbReference type="ChEBI" id="CHEBI:57792"/>
    </ligand>
</feature>
<dbReference type="AlphaFoldDB" id="A0A0B4XNX7"/>
<feature type="binding site" evidence="9">
    <location>
        <position position="15"/>
    </location>
    <ligand>
        <name>NADPH</name>
        <dbReference type="ChEBI" id="CHEBI:57783"/>
    </ligand>
</feature>
<evidence type="ECO:0000256" key="1">
    <source>
        <dbReference type="ARBA" id="ARBA00005094"/>
    </source>
</evidence>
<dbReference type="Gene3D" id="1.10.1740.10">
    <property type="match status" value="1"/>
</dbReference>
<evidence type="ECO:0000313" key="13">
    <source>
        <dbReference type="EMBL" id="AJD48826.1"/>
    </source>
</evidence>
<feature type="domain" description="1-deoxy-D-xylulose 5-phosphate reductoisomerase C-terminal" evidence="11">
    <location>
        <begin position="150"/>
        <end position="239"/>
    </location>
</feature>
<dbReference type="SUPFAM" id="SSF69055">
    <property type="entry name" value="1-deoxy-D-xylulose-5-phosphate reductoisomerase, C-terminal domain"/>
    <property type="match status" value="1"/>
</dbReference>
<feature type="binding site" evidence="9">
    <location>
        <position position="227"/>
    </location>
    <ligand>
        <name>1-deoxy-D-xylulose 5-phosphate</name>
        <dbReference type="ChEBI" id="CHEBI:57792"/>
    </ligand>
</feature>
<dbReference type="RefSeq" id="WP_008736764.1">
    <property type="nucleotide sequence ID" value="NZ_CP004387.1"/>
</dbReference>
<dbReference type="InterPro" id="IPR013644">
    <property type="entry name" value="DXP_reductoisomerase_C"/>
</dbReference>
<feature type="binding site" evidence="9">
    <location>
        <position position="17"/>
    </location>
    <ligand>
        <name>NADPH</name>
        <dbReference type="ChEBI" id="CHEBI:57783"/>
    </ligand>
</feature>
<feature type="binding site" evidence="9">
    <location>
        <position position="156"/>
    </location>
    <ligand>
        <name>Mn(2+)</name>
        <dbReference type="ChEBI" id="CHEBI:29035"/>
    </ligand>
</feature>
<dbReference type="PANTHER" id="PTHR30525:SF0">
    <property type="entry name" value="1-DEOXY-D-XYLULOSE 5-PHOSPHATE REDUCTOISOMERASE, CHLOROPLASTIC"/>
    <property type="match status" value="1"/>
</dbReference>
<dbReference type="SUPFAM" id="SSF55347">
    <property type="entry name" value="Glyceraldehyde-3-phosphate dehydrogenase-like, C-terminal domain"/>
    <property type="match status" value="1"/>
</dbReference>
<dbReference type="Pfam" id="PF13288">
    <property type="entry name" value="DXPR_C"/>
    <property type="match status" value="1"/>
</dbReference>
<dbReference type="InterPro" id="IPR013512">
    <property type="entry name" value="DXP_reductoisomerase_N"/>
</dbReference>
<feature type="binding site" evidence="9">
    <location>
        <position position="14"/>
    </location>
    <ligand>
        <name>NADPH</name>
        <dbReference type="ChEBI" id="CHEBI:57783"/>
    </ligand>
</feature>
<feature type="binding site" evidence="9">
    <location>
        <position position="156"/>
    </location>
    <ligand>
        <name>1-deoxy-D-xylulose 5-phosphate</name>
        <dbReference type="ChEBI" id="CHEBI:57792"/>
    </ligand>
</feature>
<keyword evidence="5 9" id="KW-0560">Oxidoreductase</keyword>
<evidence type="ECO:0000256" key="8">
    <source>
        <dbReference type="ARBA" id="ARBA00048543"/>
    </source>
</evidence>
<dbReference type="UniPathway" id="UPA00056">
    <property type="reaction ID" value="UER00092"/>
</dbReference>
<dbReference type="SUPFAM" id="SSF51735">
    <property type="entry name" value="NAD(P)-binding Rossmann-fold domains"/>
    <property type="match status" value="1"/>
</dbReference>
<dbReference type="Proteomes" id="UP000006764">
    <property type="component" value="Chromosome"/>
</dbReference>
<dbReference type="HOGENOM" id="CLU_035714_4_0_6"/>
<feature type="binding site" evidence="9">
    <location>
        <position position="231"/>
    </location>
    <ligand>
        <name>1-deoxy-D-xylulose 5-phosphate</name>
        <dbReference type="ChEBI" id="CHEBI:57792"/>
    </ligand>
</feature>
<feature type="domain" description="1-deoxy-D-xylulose 5-phosphate reductoisomerase N-terminal" evidence="10">
    <location>
        <begin position="8"/>
        <end position="136"/>
    </location>
</feature>
<evidence type="ECO:0000256" key="4">
    <source>
        <dbReference type="ARBA" id="ARBA00022857"/>
    </source>
</evidence>
<comment type="pathway">
    <text evidence="1 9">Isoprenoid biosynthesis; isopentenyl diphosphate biosynthesis via DXP pathway; isopentenyl diphosphate from 1-deoxy-D-xylulose 5-phosphate: step 1/6.</text>
</comment>
<sequence length="397" mass="41510">MAGSPQQLTLLGATGSIGTQTLAVLALHPARYRVYALTAGSQWQALAAQCETWQPRYAVLADEQAALSLRNHLQALGSQTEVLAGDAALAQVAAAAEVDTVVAAIVGAAGVRPTLAAVHAGKRVLLANKEALVVTGQLFMDAVTASGAQLLPVDSEHNAIFQCLPPCAPGQNARLAGVRKLLLTASGGPFRTFTAEQLATVTPEQAVRHPNWNMGPKISVDSATLMNKGLELIEACWLFSVPPSLIDVVVHPQSVLHSMVEYDDGSVLAQLGTPDMKTPIACALAWPERIDSGARRLDFTRLAGLDFEAPDETRFPCLQLAREAMQAGGTATAVLNAANEVAVAAFLDHRLDFPGIPVVVAETLARVAAPACTDVDAVMAVDAAARQVATAQLTART</sequence>
<keyword evidence="9" id="KW-0460">Magnesium</keyword>
<evidence type="ECO:0000259" key="11">
    <source>
        <dbReference type="Pfam" id="PF08436"/>
    </source>
</evidence>
<name>A0A0B4XNX7_9GAMM</name>
<comment type="cofactor">
    <cofactor evidence="9">
        <name>Mg(2+)</name>
        <dbReference type="ChEBI" id="CHEBI:18420"/>
    </cofactor>
    <cofactor evidence="9">
        <name>Mn(2+)</name>
        <dbReference type="ChEBI" id="CHEBI:29035"/>
    </cofactor>
</comment>
<feature type="binding site" evidence="9">
    <location>
        <position position="154"/>
    </location>
    <ligand>
        <name>Mn(2+)</name>
        <dbReference type="ChEBI" id="CHEBI:29035"/>
    </ligand>
</feature>
<dbReference type="Gene3D" id="3.40.50.720">
    <property type="entry name" value="NAD(P)-binding Rossmann-like Domain"/>
    <property type="match status" value="1"/>
</dbReference>
<dbReference type="GO" id="GO:0030604">
    <property type="term" value="F:1-deoxy-D-xylulose-5-phosphate reductoisomerase activity"/>
    <property type="evidence" value="ECO:0007669"/>
    <property type="project" value="UniProtKB-UniRule"/>
</dbReference>
<dbReference type="InterPro" id="IPR003821">
    <property type="entry name" value="DXP_reductoisomerase"/>
</dbReference>
<dbReference type="HAMAP" id="MF_00183">
    <property type="entry name" value="DXP_reductoisom"/>
    <property type="match status" value="1"/>
</dbReference>
<dbReference type="InterPro" id="IPR036291">
    <property type="entry name" value="NAD(P)-bd_dom_sf"/>
</dbReference>
<evidence type="ECO:0000256" key="7">
    <source>
        <dbReference type="ARBA" id="ARBA00023229"/>
    </source>
</evidence>
<comment type="similarity">
    <text evidence="2 9">Belongs to the DXR family.</text>
</comment>
<dbReference type="OrthoDB" id="9806546at2"/>
<comment type="catalytic activity">
    <reaction evidence="8">
        <text>2-C-methyl-D-erythritol 4-phosphate + NADP(+) = 1-deoxy-D-xylulose 5-phosphate + NADPH + H(+)</text>
        <dbReference type="Rhea" id="RHEA:13717"/>
        <dbReference type="ChEBI" id="CHEBI:15378"/>
        <dbReference type="ChEBI" id="CHEBI:57783"/>
        <dbReference type="ChEBI" id="CHEBI:57792"/>
        <dbReference type="ChEBI" id="CHEBI:58262"/>
        <dbReference type="ChEBI" id="CHEBI:58349"/>
        <dbReference type="EC" id="1.1.1.267"/>
    </reaction>
    <physiologicalReaction direction="right-to-left" evidence="8">
        <dbReference type="Rhea" id="RHEA:13719"/>
    </physiologicalReaction>
</comment>
<keyword evidence="13" id="KW-0413">Isomerase</keyword>
<dbReference type="GO" id="GO:0051484">
    <property type="term" value="P:isopentenyl diphosphate biosynthetic process, methylerythritol 4-phosphate pathway involved in terpenoid biosynthetic process"/>
    <property type="evidence" value="ECO:0007669"/>
    <property type="project" value="UniProtKB-ARBA"/>
</dbReference>
<protein>
    <recommendedName>
        <fullName evidence="9">1-deoxy-D-xylulose 5-phosphate reductoisomerase</fullName>
        <shortName evidence="9">DXP reductoisomerase</shortName>
        <ecNumber evidence="9">1.1.1.267</ecNumber>
    </recommendedName>
    <alternativeName>
        <fullName evidence="9">1-deoxyxylulose-5-phosphate reductoisomerase</fullName>
    </alternativeName>
    <alternativeName>
        <fullName evidence="9">2-C-methyl-D-erythritol 4-phosphate synthase</fullName>
    </alternativeName>
</protein>
<evidence type="ECO:0000256" key="5">
    <source>
        <dbReference type="ARBA" id="ARBA00023002"/>
    </source>
</evidence>
<feature type="binding site" evidence="9">
    <location>
        <position position="231"/>
    </location>
    <ligand>
        <name>Mn(2+)</name>
        <dbReference type="ChEBI" id="CHEBI:29035"/>
    </ligand>
</feature>
<dbReference type="FunFam" id="3.40.50.720:FF:000045">
    <property type="entry name" value="1-deoxy-D-xylulose 5-phosphate reductoisomerase"/>
    <property type="match status" value="1"/>
</dbReference>
<evidence type="ECO:0000256" key="9">
    <source>
        <dbReference type="HAMAP-Rule" id="MF_00183"/>
    </source>
</evidence>
<keyword evidence="7 9" id="KW-0414">Isoprene biosynthesis</keyword>
<dbReference type="EMBL" id="CP004387">
    <property type="protein sequence ID" value="AJD48826.1"/>
    <property type="molecule type" value="Genomic_DNA"/>
</dbReference>
<dbReference type="InterPro" id="IPR026877">
    <property type="entry name" value="DXPR_C"/>
</dbReference>
<organism evidence="13 14">
    <name type="scientific">Isoalcanivorax pacificus W11-5</name>
    <dbReference type="NCBI Taxonomy" id="391936"/>
    <lineage>
        <taxon>Bacteria</taxon>
        <taxon>Pseudomonadati</taxon>
        <taxon>Pseudomonadota</taxon>
        <taxon>Gammaproteobacteria</taxon>
        <taxon>Oceanospirillales</taxon>
        <taxon>Alcanivoracaceae</taxon>
        <taxon>Isoalcanivorax</taxon>
    </lineage>
</organism>
<dbReference type="GO" id="GO:0016853">
    <property type="term" value="F:isomerase activity"/>
    <property type="evidence" value="ECO:0007669"/>
    <property type="project" value="UniProtKB-KW"/>
</dbReference>
<comment type="caution">
    <text evidence="9">Lacks conserved residue(s) required for the propagation of feature annotation.</text>
</comment>
<reference evidence="13 14" key="1">
    <citation type="journal article" date="2012" name="J. Bacteriol.">
        <title>Genome sequence of an alkane-degrading bacterium, Alcanivorax pacificus type strain W11-5, isolated from deep sea sediment.</title>
        <authorList>
            <person name="Lai Q."/>
            <person name="Shao Z."/>
        </authorList>
    </citation>
    <scope>NUCLEOTIDE SEQUENCE [LARGE SCALE GENOMIC DNA]</scope>
    <source>
        <strain evidence="13 14">W11-5</strain>
    </source>
</reference>
<dbReference type="NCBIfam" id="TIGR00243">
    <property type="entry name" value="Dxr"/>
    <property type="match status" value="1"/>
</dbReference>
<feature type="binding site" evidence="9">
    <location>
        <position position="186"/>
    </location>
    <ligand>
        <name>1-deoxy-D-xylulose 5-phosphate</name>
        <dbReference type="ChEBI" id="CHEBI:57792"/>
    </ligand>
</feature>
<dbReference type="NCBIfam" id="NF009114">
    <property type="entry name" value="PRK12464.1"/>
    <property type="match status" value="1"/>
</dbReference>
<evidence type="ECO:0000256" key="2">
    <source>
        <dbReference type="ARBA" id="ARBA00006825"/>
    </source>
</evidence>
<dbReference type="EC" id="1.1.1.267" evidence="9"/>
<feature type="binding site" evidence="9">
    <location>
        <position position="215"/>
    </location>
    <ligand>
        <name>NADPH</name>
        <dbReference type="ChEBI" id="CHEBI:57783"/>
    </ligand>
</feature>
<dbReference type="GO" id="GO:0030145">
    <property type="term" value="F:manganese ion binding"/>
    <property type="evidence" value="ECO:0007669"/>
    <property type="project" value="TreeGrafter"/>
</dbReference>
<comment type="function">
    <text evidence="9">Catalyzes the NADPH-dependent rearrangement and reduction of 1-deoxy-D-xylulose-5-phosphate (DXP) to 2-C-methyl-D-erythritol 4-phosphate (MEP).</text>
</comment>
<feature type="binding site" evidence="9">
    <location>
        <position position="40"/>
    </location>
    <ligand>
        <name>NADPH</name>
        <dbReference type="ChEBI" id="CHEBI:57783"/>
    </ligand>
</feature>